<accession>A0A963YW37</accession>
<keyword evidence="5" id="KW-1185">Reference proteome</keyword>
<dbReference type="EMBL" id="JAESVB010000026">
    <property type="protein sequence ID" value="MCB8878209.1"/>
    <property type="molecule type" value="Genomic_DNA"/>
</dbReference>
<dbReference type="CDD" id="cd08946">
    <property type="entry name" value="SDR_e"/>
    <property type="match status" value="1"/>
</dbReference>
<name>A0A963YW37_9PROT</name>
<evidence type="ECO:0000259" key="3">
    <source>
        <dbReference type="Pfam" id="PF01370"/>
    </source>
</evidence>
<evidence type="ECO:0000256" key="1">
    <source>
        <dbReference type="ARBA" id="ARBA00005125"/>
    </source>
</evidence>
<organism evidence="4 5">
    <name type="scientific">Acidisoma silvae</name>
    <dbReference type="NCBI Taxonomy" id="2802396"/>
    <lineage>
        <taxon>Bacteria</taxon>
        <taxon>Pseudomonadati</taxon>
        <taxon>Pseudomonadota</taxon>
        <taxon>Alphaproteobacteria</taxon>
        <taxon>Acetobacterales</taxon>
        <taxon>Acidocellaceae</taxon>
        <taxon>Acidisoma</taxon>
    </lineage>
</organism>
<dbReference type="RefSeq" id="WP_227323855.1">
    <property type="nucleotide sequence ID" value="NZ_JAESVB010000026.1"/>
</dbReference>
<reference evidence="4" key="2">
    <citation type="submission" date="2021-01" db="EMBL/GenBank/DDBJ databases">
        <authorList>
            <person name="Mieszkin S."/>
            <person name="Pouder E."/>
            <person name="Alain K."/>
        </authorList>
    </citation>
    <scope>NUCLEOTIDE SEQUENCE</scope>
    <source>
        <strain evidence="4">HW T2.11</strain>
    </source>
</reference>
<dbReference type="InterPro" id="IPR036291">
    <property type="entry name" value="NAD(P)-bd_dom_sf"/>
</dbReference>
<dbReference type="InterPro" id="IPR001509">
    <property type="entry name" value="Epimerase_deHydtase"/>
</dbReference>
<sequence>MTVLITGATGFAMSVLARTWAEFSPDERVVVLDAAKPDTAAMRYFAPVADRLRVIVGDITVPESWAPQLESFGITHIVHGATVTPLARGTAADIGREPEAAEPARIIAVNTMGTVALLEWARAQPGIQRFIYVSSGAVYRHHGPDRPGEPLPEDGYVAPRRLYGISKLSSELIAERYGELFGLSVASVRMSSVYGTMDRVTASRDFRHIPNRIAHKALARSGALRVNTLEAVGDYIHAEDAARAIHALAKADILRYGVYNVAAGETATIGQLVEWAAEKVAGFTAETVPESEAEMIENASLTGGMWGAYDIARITQETGWRPRPTREAFHAYIDWLAEGMDA</sequence>
<feature type="domain" description="NAD-dependent epimerase/dehydratase" evidence="3">
    <location>
        <begin position="3"/>
        <end position="262"/>
    </location>
</feature>
<evidence type="ECO:0000313" key="5">
    <source>
        <dbReference type="Proteomes" id="UP000708298"/>
    </source>
</evidence>
<dbReference type="Proteomes" id="UP000708298">
    <property type="component" value="Unassembled WGS sequence"/>
</dbReference>
<gene>
    <name evidence="4" type="ORF">ASILVAE211_23700</name>
</gene>
<dbReference type="PANTHER" id="PTHR43000">
    <property type="entry name" value="DTDP-D-GLUCOSE 4,6-DEHYDRATASE-RELATED"/>
    <property type="match status" value="1"/>
</dbReference>
<reference evidence="4" key="1">
    <citation type="journal article" date="2021" name="Microorganisms">
        <title>Acidisoma silvae sp. nov. and Acidisomacellulosilytica sp. nov., Two Acidophilic Bacteria Isolated from Decaying Wood, Hydrolyzing Cellulose and Producing Poly-3-hydroxybutyrate.</title>
        <authorList>
            <person name="Mieszkin S."/>
            <person name="Pouder E."/>
            <person name="Uroz S."/>
            <person name="Simon-Colin C."/>
            <person name="Alain K."/>
        </authorList>
    </citation>
    <scope>NUCLEOTIDE SEQUENCE</scope>
    <source>
        <strain evidence="4">HW T2.11</strain>
    </source>
</reference>
<dbReference type="SUPFAM" id="SSF51735">
    <property type="entry name" value="NAD(P)-binding Rossmann-fold domains"/>
    <property type="match status" value="1"/>
</dbReference>
<comment type="caution">
    <text evidence="4">The sequence shown here is derived from an EMBL/GenBank/DDBJ whole genome shotgun (WGS) entry which is preliminary data.</text>
</comment>
<comment type="similarity">
    <text evidence="2">Belongs to the NAD(P)-dependent epimerase/dehydratase family.</text>
</comment>
<protein>
    <submittedName>
        <fullName evidence="4">NAD(P)-dependent oxidoreductase</fullName>
    </submittedName>
</protein>
<evidence type="ECO:0000256" key="2">
    <source>
        <dbReference type="ARBA" id="ARBA00007637"/>
    </source>
</evidence>
<dbReference type="AlphaFoldDB" id="A0A963YW37"/>
<proteinExistence type="inferred from homology"/>
<dbReference type="Gene3D" id="3.40.50.720">
    <property type="entry name" value="NAD(P)-binding Rossmann-like Domain"/>
    <property type="match status" value="1"/>
</dbReference>
<comment type="pathway">
    <text evidence="1">Bacterial outer membrane biogenesis; LPS O-antigen biosynthesis.</text>
</comment>
<dbReference type="Pfam" id="PF01370">
    <property type="entry name" value="Epimerase"/>
    <property type="match status" value="1"/>
</dbReference>
<evidence type="ECO:0000313" key="4">
    <source>
        <dbReference type="EMBL" id="MCB8878209.1"/>
    </source>
</evidence>